<reference evidence="3" key="1">
    <citation type="submission" date="2019-03" db="EMBL/GenBank/DDBJ databases">
        <title>Single cell metagenomics reveals metabolic interactions within the superorganism composed of flagellate Streblomastix strix and complex community of Bacteroidetes bacteria on its surface.</title>
        <authorList>
            <person name="Treitli S.C."/>
            <person name="Kolisko M."/>
            <person name="Husnik F."/>
            <person name="Keeling P."/>
            <person name="Hampl V."/>
        </authorList>
    </citation>
    <scope>NUCLEOTIDE SEQUENCE</scope>
    <source>
        <strain evidence="3">STM</strain>
    </source>
</reference>
<sequence length="336" mass="40123">MATNKNAQIRYKILDKCFRNSGRRYFIEDLINECNKVLTDINPDSKGISRRQIFDDIAFMESGEGWLVDLVREKDGKRVYYRYADSSFSINNMPLNETDINRLQISLQTISQFKGMPQFEWMSELLPKLKQENDYSDVIVEFDSNQYLVGIEYIGTIYNAILYRKVLKIDYLPYQYENKFHFIIHPYYLKQYNNRWFLFGYNPEKDKYDWNIALDRIKTIDEIQDTFISNTTIDWNEYFEDIIGVTKQYNAELEKIILHFYGKTGYYIESKPIHGSQKSQWIDKDILEVHLELIVNYEFERFILSYADSVKVIQPLSLIEKIKSRLNSGYLLYSVP</sequence>
<gene>
    <name evidence="3" type="ORF">EZS27_011614</name>
</gene>
<dbReference type="PANTHER" id="PTHR34580:SF9">
    <property type="entry name" value="SLL5097 PROTEIN"/>
    <property type="match status" value="1"/>
</dbReference>
<dbReference type="PANTHER" id="PTHR34580">
    <property type="match status" value="1"/>
</dbReference>
<accession>A0A5J4S411</accession>
<evidence type="ECO:0000313" key="3">
    <source>
        <dbReference type="EMBL" id="KAA6340518.1"/>
    </source>
</evidence>
<dbReference type="InterPro" id="IPR051534">
    <property type="entry name" value="CBASS_pafABC_assoc_protein"/>
</dbReference>
<proteinExistence type="predicted"/>
<feature type="domain" description="WCX" evidence="2">
    <location>
        <begin position="255"/>
        <end position="326"/>
    </location>
</feature>
<evidence type="ECO:0000259" key="2">
    <source>
        <dbReference type="Pfam" id="PF25583"/>
    </source>
</evidence>
<comment type="caution">
    <text evidence="3">The sequence shown here is derived from an EMBL/GenBank/DDBJ whole genome shotgun (WGS) entry which is preliminary data.</text>
</comment>
<dbReference type="InterPro" id="IPR026881">
    <property type="entry name" value="WYL_dom"/>
</dbReference>
<organism evidence="3">
    <name type="scientific">termite gut metagenome</name>
    <dbReference type="NCBI Taxonomy" id="433724"/>
    <lineage>
        <taxon>unclassified sequences</taxon>
        <taxon>metagenomes</taxon>
        <taxon>organismal metagenomes</taxon>
    </lineage>
</organism>
<dbReference type="Pfam" id="PF13280">
    <property type="entry name" value="WYL"/>
    <property type="match status" value="1"/>
</dbReference>
<protein>
    <submittedName>
        <fullName evidence="3">Uncharacterized protein</fullName>
    </submittedName>
</protein>
<feature type="domain" description="WYL" evidence="1">
    <location>
        <begin position="153"/>
        <end position="220"/>
    </location>
</feature>
<name>A0A5J4S411_9ZZZZ</name>
<evidence type="ECO:0000259" key="1">
    <source>
        <dbReference type="Pfam" id="PF13280"/>
    </source>
</evidence>
<dbReference type="Pfam" id="PF25583">
    <property type="entry name" value="WCX"/>
    <property type="match status" value="1"/>
</dbReference>
<dbReference type="EMBL" id="SNRY01000454">
    <property type="protein sequence ID" value="KAA6340518.1"/>
    <property type="molecule type" value="Genomic_DNA"/>
</dbReference>
<dbReference type="InterPro" id="IPR057727">
    <property type="entry name" value="WCX_dom"/>
</dbReference>
<dbReference type="AlphaFoldDB" id="A0A5J4S411"/>
<dbReference type="PROSITE" id="PS52050">
    <property type="entry name" value="WYL"/>
    <property type="match status" value="1"/>
</dbReference>